<gene>
    <name evidence="27" type="ORF">EI555_012371</name>
</gene>
<dbReference type="SUPFAM" id="SSF50494">
    <property type="entry name" value="Trypsin-like serine proteases"/>
    <property type="match status" value="1"/>
</dbReference>
<feature type="domain" description="Peptidase S1" evidence="25">
    <location>
        <begin position="713"/>
        <end position="942"/>
    </location>
</feature>
<keyword evidence="17 21" id="KW-1015">Disulfide bond</keyword>
<dbReference type="PROSITE" id="PS50948">
    <property type="entry name" value="PAN"/>
    <property type="match status" value="1"/>
</dbReference>
<evidence type="ECO:0000256" key="12">
    <source>
        <dbReference type="ARBA" id="ARBA00022801"/>
    </source>
</evidence>
<feature type="disulfide bond" evidence="21">
    <location>
        <begin position="407"/>
        <end position="484"/>
    </location>
</feature>
<dbReference type="EMBL" id="RWIC01000097">
    <property type="protein sequence ID" value="TKC50008.1"/>
    <property type="molecule type" value="Genomic_DNA"/>
</dbReference>
<dbReference type="PROSITE" id="PS00135">
    <property type="entry name" value="TRYPSIN_SER"/>
    <property type="match status" value="1"/>
</dbReference>
<dbReference type="CDD" id="cd00190">
    <property type="entry name" value="Tryp_SPc"/>
    <property type="match status" value="1"/>
</dbReference>
<dbReference type="Proteomes" id="UP000308365">
    <property type="component" value="Unassembled WGS sequence"/>
</dbReference>
<evidence type="ECO:0000259" key="24">
    <source>
        <dbReference type="PROSITE" id="PS50070"/>
    </source>
</evidence>
<keyword evidence="12 22" id="KW-0378">Hydrolase</keyword>
<evidence type="ECO:0000256" key="20">
    <source>
        <dbReference type="ARBA" id="ARBA00093290"/>
    </source>
</evidence>
<dbReference type="InterPro" id="IPR038178">
    <property type="entry name" value="Kringle_sf"/>
</dbReference>
<evidence type="ECO:0000256" key="13">
    <source>
        <dbReference type="ARBA" id="ARBA00022825"/>
    </source>
</evidence>
<evidence type="ECO:0000256" key="16">
    <source>
        <dbReference type="ARBA" id="ARBA00023148"/>
    </source>
</evidence>
<dbReference type="PANTHER" id="PTHR24261">
    <property type="entry name" value="PLASMINOGEN-RELATED"/>
    <property type="match status" value="1"/>
</dbReference>
<dbReference type="FunFam" id="3.50.4.10:FF:000011">
    <property type="entry name" value="Plasminogen"/>
    <property type="match status" value="1"/>
</dbReference>
<evidence type="ECO:0000256" key="9">
    <source>
        <dbReference type="ARBA" id="ARBA00022696"/>
    </source>
</evidence>
<dbReference type="PRINTS" id="PR00722">
    <property type="entry name" value="CHYMOTRYPSIN"/>
</dbReference>
<dbReference type="SUPFAM" id="SSF57440">
    <property type="entry name" value="Kringle-like"/>
    <property type="match status" value="5"/>
</dbReference>
<dbReference type="SMART" id="SM00130">
    <property type="entry name" value="KR"/>
    <property type="match status" value="5"/>
</dbReference>
<dbReference type="FunFam" id="2.40.10.10:FF:000003">
    <property type="entry name" value="Transmembrane serine protease 3"/>
    <property type="match status" value="1"/>
</dbReference>
<dbReference type="PANTHER" id="PTHR24261:SF2">
    <property type="entry name" value="LIPOPROTEIN(A)"/>
    <property type="match status" value="1"/>
</dbReference>
<comment type="caution">
    <text evidence="21">Lacks conserved residue(s) required for the propagation of feature annotation.</text>
</comment>
<dbReference type="GO" id="GO:0042730">
    <property type="term" value="P:fibrinolysis"/>
    <property type="evidence" value="ECO:0007669"/>
    <property type="project" value="UniProtKB-KW"/>
</dbReference>
<dbReference type="SUPFAM" id="SSF57414">
    <property type="entry name" value="Hairpin loop containing domain-like"/>
    <property type="match status" value="1"/>
</dbReference>
<dbReference type="GO" id="GO:0048771">
    <property type="term" value="P:tissue remodeling"/>
    <property type="evidence" value="ECO:0007669"/>
    <property type="project" value="UniProtKB-KW"/>
</dbReference>
<dbReference type="GO" id="GO:0004252">
    <property type="term" value="F:serine-type endopeptidase activity"/>
    <property type="evidence" value="ECO:0007669"/>
    <property type="project" value="UniProtKB-EC"/>
</dbReference>
<dbReference type="GO" id="GO:0006508">
    <property type="term" value="P:proteolysis"/>
    <property type="evidence" value="ECO:0007669"/>
    <property type="project" value="UniProtKB-KW"/>
</dbReference>
<dbReference type="PROSITE" id="PS50070">
    <property type="entry name" value="KRINGLE_2"/>
    <property type="match status" value="5"/>
</dbReference>
<dbReference type="Gene3D" id="2.40.10.10">
    <property type="entry name" value="Trypsin-like serine proteases"/>
    <property type="match status" value="1"/>
</dbReference>
<protein>
    <recommendedName>
        <fullName evidence="4">Plasminogen</fullName>
        <ecNumber evidence="3">3.4.21.7</ecNumber>
    </recommendedName>
</protein>
<dbReference type="SMART" id="SM00473">
    <property type="entry name" value="PAN_AP"/>
    <property type="match status" value="1"/>
</dbReference>
<dbReference type="PROSITE" id="PS00021">
    <property type="entry name" value="KRINGLE_1"/>
    <property type="match status" value="5"/>
</dbReference>
<feature type="domain" description="Kringle" evidence="24">
    <location>
        <begin position="508"/>
        <end position="586"/>
    </location>
</feature>
<dbReference type="GO" id="GO:0005615">
    <property type="term" value="C:extracellular space"/>
    <property type="evidence" value="ECO:0007669"/>
    <property type="project" value="TreeGrafter"/>
</dbReference>
<feature type="disulfide bond" evidence="21">
    <location>
        <begin position="558"/>
        <end position="581"/>
    </location>
</feature>
<evidence type="ECO:0000256" key="22">
    <source>
        <dbReference type="RuleBase" id="RU363034"/>
    </source>
</evidence>
<evidence type="ECO:0000256" key="18">
    <source>
        <dbReference type="ARBA" id="ARBA00023281"/>
    </source>
</evidence>
<keyword evidence="18" id="KW-0280">Fibrinolysis</keyword>
<dbReference type="PROSITE" id="PS00134">
    <property type="entry name" value="TRYPSIN_HIS"/>
    <property type="match status" value="1"/>
</dbReference>
<feature type="domain" description="Kringle" evidence="24">
    <location>
        <begin position="201"/>
        <end position="280"/>
    </location>
</feature>
<dbReference type="FunFam" id="2.40.20.10:FF:000005">
    <property type="entry name" value="Plasminogen"/>
    <property type="match status" value="1"/>
</dbReference>
<evidence type="ECO:0000313" key="27">
    <source>
        <dbReference type="EMBL" id="TKC50008.1"/>
    </source>
</evidence>
<feature type="disulfide bond" evidence="21">
    <location>
        <begin position="305"/>
        <end position="344"/>
    </location>
</feature>
<dbReference type="FunFam" id="2.40.20.10:FF:000013">
    <property type="entry name" value="Plasminogen"/>
    <property type="match status" value="1"/>
</dbReference>
<dbReference type="Gene3D" id="2.40.20.10">
    <property type="entry name" value="Plasminogen Kringle 4"/>
    <property type="match status" value="4"/>
</dbReference>
<comment type="subcellular location">
    <subcellularLocation>
        <location evidence="2">Secreted</location>
    </subcellularLocation>
</comment>
<dbReference type="CDD" id="cd00108">
    <property type="entry name" value="KR"/>
    <property type="match status" value="5"/>
</dbReference>
<keyword evidence="9" id="KW-0356">Hemostasis</keyword>
<keyword evidence="13 22" id="KW-0720">Serine protease</keyword>
<feature type="non-terminal residue" evidence="27">
    <location>
        <position position="1"/>
    </location>
</feature>
<keyword evidence="8 22" id="KW-0645">Protease</keyword>
<dbReference type="Gene3D" id="3.50.4.10">
    <property type="entry name" value="Hepatocyte Growth Factor"/>
    <property type="match status" value="1"/>
</dbReference>
<evidence type="ECO:0000256" key="10">
    <source>
        <dbReference type="ARBA" id="ARBA00022729"/>
    </source>
</evidence>
<dbReference type="InterPro" id="IPR050759">
    <property type="entry name" value="Serine_protease_kringle"/>
</dbReference>
<comment type="function">
    <text evidence="20">Plasmin dissolves the fibrin of blood clots and acts as a proteolytic factor in a variety of other processes including embryonic development, tissue remodeling, tumor invasion, and inflammation. In ovulation, weakens the walls of the Graafian follicle. It activates the urokinase-type plasminogen activator, collagenases and several complement zymogens, such as C1, C4 and C5. Cleavage of fibronectin and laminin leads to cell detachment and apoptosis. Also cleaves fibrin, thrombospondin and von Willebrand factor. Its role in tissue remodeling and tumor invasion may be modulated by CSPG4. Binds to cells.</text>
</comment>
<evidence type="ECO:0000259" key="25">
    <source>
        <dbReference type="PROSITE" id="PS50240"/>
    </source>
</evidence>
<dbReference type="PROSITE" id="PS50240">
    <property type="entry name" value="TRYPSIN_DOM"/>
    <property type="match status" value="1"/>
</dbReference>
<evidence type="ECO:0000256" key="4">
    <source>
        <dbReference type="ARBA" id="ARBA00020043"/>
    </source>
</evidence>
<dbReference type="AlphaFoldDB" id="A0A4U1FJE6"/>
<evidence type="ECO:0000256" key="15">
    <source>
        <dbReference type="ARBA" id="ARBA00023145"/>
    </source>
</evidence>
<dbReference type="InterPro" id="IPR000001">
    <property type="entry name" value="Kringle"/>
</dbReference>
<reference evidence="28" key="1">
    <citation type="journal article" date="2019" name="IScience">
        <title>Narwhal Genome Reveals Long-Term Low Genetic Diversity despite Current Large Abundance Size.</title>
        <authorList>
            <person name="Westbury M.V."/>
            <person name="Petersen B."/>
            <person name="Garde E."/>
            <person name="Heide-Jorgensen M.P."/>
            <person name="Lorenzen E.D."/>
        </authorList>
    </citation>
    <scope>NUCLEOTIDE SEQUENCE [LARGE SCALE GENOMIC DNA]</scope>
</reference>
<dbReference type="InterPro" id="IPR013806">
    <property type="entry name" value="Kringle-like"/>
</dbReference>
<comment type="catalytic activity">
    <reaction evidence="1">
        <text>Preferential cleavage: Lys-|-Xaa &gt; Arg-|-Xaa, higher selectivity than trypsin. Converts fibrin into soluble products.</text>
        <dbReference type="EC" id="3.4.21.7"/>
    </reaction>
</comment>
<feature type="domain" description="Kringle" evidence="24">
    <location>
        <begin position="406"/>
        <end position="484"/>
    </location>
</feature>
<evidence type="ECO:0000256" key="2">
    <source>
        <dbReference type="ARBA" id="ARBA00004613"/>
    </source>
</evidence>
<feature type="disulfide bond" evidence="21">
    <location>
        <begin position="333"/>
        <end position="356"/>
    </location>
</feature>
<evidence type="ECO:0000256" key="11">
    <source>
        <dbReference type="ARBA" id="ARBA00022737"/>
    </source>
</evidence>
<dbReference type="CDD" id="cd01099">
    <property type="entry name" value="PAN_AP_HGF"/>
    <property type="match status" value="1"/>
</dbReference>
<evidence type="ECO:0000256" key="1">
    <source>
        <dbReference type="ARBA" id="ARBA00000717"/>
    </source>
</evidence>
<feature type="region of interest" description="Disordered" evidence="23">
    <location>
        <begin position="95"/>
        <end position="116"/>
    </location>
</feature>
<keyword evidence="7 21" id="KW-0420">Kringle</keyword>
<feature type="disulfide bond" evidence="21">
    <location>
        <begin position="530"/>
        <end position="569"/>
    </location>
</feature>
<keyword evidence="10" id="KW-0732">Signal</keyword>
<feature type="domain" description="Apple" evidence="26">
    <location>
        <begin position="121"/>
        <end position="197"/>
    </location>
</feature>
<keyword evidence="11" id="KW-0677">Repeat</keyword>
<feature type="domain" description="Kringle" evidence="24">
    <location>
        <begin position="612"/>
        <end position="692"/>
    </location>
</feature>
<feature type="disulfide bond" evidence="21">
    <location>
        <begin position="428"/>
        <end position="467"/>
    </location>
</feature>
<dbReference type="InterPro" id="IPR043504">
    <property type="entry name" value="Peptidase_S1_PA_chymotrypsin"/>
</dbReference>
<feature type="disulfide bond" evidence="21">
    <location>
        <begin position="456"/>
        <end position="479"/>
    </location>
</feature>
<keyword evidence="5" id="KW-0964">Secreted</keyword>
<proteinExistence type="predicted"/>
<dbReference type="FunFam" id="2.40.20.10:FF:000011">
    <property type="entry name" value="Plasminogen"/>
    <property type="match status" value="1"/>
</dbReference>
<dbReference type="Pfam" id="PF00089">
    <property type="entry name" value="Trypsin"/>
    <property type="match status" value="1"/>
</dbReference>
<dbReference type="SMART" id="SM00020">
    <property type="entry name" value="Tryp_SPc"/>
    <property type="match status" value="1"/>
</dbReference>
<evidence type="ECO:0000256" key="5">
    <source>
        <dbReference type="ARBA" id="ARBA00022525"/>
    </source>
</evidence>
<sequence length="944" mass="105528">CMGSSENDEAMNEESDLRKLLSKYLGQITFSKDFILVQTLIQMTPGNFSPGARCVERLIKDVLGDVLVLEKVHRQVTRWICLKCNSDHIVNRATPKLQDRAGHAPENRSPGSRRRGLGDLLDDYVNTQGASLFSLTRKQLVTGSIDECATKCEEEKDFICRAFQYHSKEQQCVIMAENSKFSPVLRMRDVVLFEKRMYLSECKTGTGKNYRGTMAKTKSGVTCQKWSDNSPHTPNFSPEKHPLEGLEENYCRNPDNDKKGPWCYTTDPGTRYDYCDIPQCEDECMHCSGENYEGKISKTVSGLDCQAWDSQSPHAHGYLPAKFPNKNLKRNYCRNPDGEPRPWCFTTDPNKRWEFCDIPRCSKYAHTQSSRIFTCPSLGNKSAVPENCPINSVGSTPPPSSGPTYQCLKGRGENYRGTVAVTVSGHTCQRWGEQTPHKHNRTPENFPCRNLEENYCRNPDGETGPWCYTTNSEVRWEYCTIPSCESSPLSTEHLDAPVPPEQTPVAQDCYQGNGQSYRGTSSTTITGRKCQSWSSMLPHRHRKTPGNYPNAGLTMNYCRNPDADKSPWCYTTDPSVRWEFCNLKKCSETQEQVTESPTAAQVPSIQDPSEADCMFGTGKGYRGKKVTTVAGVPCQEWAAQEPHKHNIFTPETNPRAGLEKNYCRNPDGDVNGPWCYTTNPRKLFDYCDVPHCASSSFDCGKPQVEPKKCPGRVVGGCVSTPHSWPWQVSLRKRFPSRSHFCGGTLISPEWVLTAAHCLDSYSGPASYKVILGAHRETAVEDSVQEIQVTKLFPEPTRADIALLKLSSPAIITEKVIPACLPSPNYVVADRTVCYITGWGETQGTYGAGLLKEARLPVIENKVCNRYEYLNGRVKPTELCAGHLAGGADSCQGDSGGPLVCFEKDKYILQGVTSWGLGCARPNKPGVYVRVSKFVTWIEEIMRKN</sequence>
<dbReference type="PRINTS" id="PR00018">
    <property type="entry name" value="KRINGLE"/>
</dbReference>
<evidence type="ECO:0000256" key="17">
    <source>
        <dbReference type="ARBA" id="ARBA00023157"/>
    </source>
</evidence>
<dbReference type="InterPro" id="IPR018114">
    <property type="entry name" value="TRYPSIN_HIS"/>
</dbReference>
<name>A0A4U1FJE6_MONMO</name>
<evidence type="ECO:0000256" key="19">
    <source>
        <dbReference type="ARBA" id="ARBA00038571"/>
    </source>
</evidence>
<dbReference type="GO" id="GO:0007596">
    <property type="term" value="P:blood coagulation"/>
    <property type="evidence" value="ECO:0007669"/>
    <property type="project" value="UniProtKB-KW"/>
</dbReference>
<dbReference type="InterPro" id="IPR003609">
    <property type="entry name" value="Pan_app"/>
</dbReference>
<evidence type="ECO:0000256" key="8">
    <source>
        <dbReference type="ARBA" id="ARBA00022670"/>
    </source>
</evidence>
<evidence type="ECO:0000256" key="6">
    <source>
        <dbReference type="ARBA" id="ARBA00022553"/>
    </source>
</evidence>
<evidence type="ECO:0000313" key="28">
    <source>
        <dbReference type="Proteomes" id="UP000308365"/>
    </source>
</evidence>
<keyword evidence="14" id="KW-0094">Blood coagulation</keyword>
<dbReference type="EC" id="3.4.21.7" evidence="3"/>
<dbReference type="InterPro" id="IPR033116">
    <property type="entry name" value="TRYPSIN_SER"/>
</dbReference>
<dbReference type="InterPro" id="IPR001314">
    <property type="entry name" value="Peptidase_S1A"/>
</dbReference>
<dbReference type="GO" id="GO:0005102">
    <property type="term" value="F:signaling receptor binding"/>
    <property type="evidence" value="ECO:0007669"/>
    <property type="project" value="TreeGrafter"/>
</dbReference>
<comment type="caution">
    <text evidence="27">The sequence shown here is derived from an EMBL/GenBank/DDBJ whole genome shotgun (WGS) entry which is preliminary data.</text>
</comment>
<evidence type="ECO:0000259" key="26">
    <source>
        <dbReference type="PROSITE" id="PS50948"/>
    </source>
</evidence>
<feature type="domain" description="Kringle" evidence="24">
    <location>
        <begin position="283"/>
        <end position="361"/>
    </location>
</feature>
<dbReference type="InterPro" id="IPR001254">
    <property type="entry name" value="Trypsin_dom"/>
</dbReference>
<keyword evidence="16" id="KW-0797">Tissue remodeling</keyword>
<dbReference type="Pfam" id="PF00051">
    <property type="entry name" value="Kringle"/>
    <property type="match status" value="5"/>
</dbReference>
<evidence type="ECO:0000256" key="14">
    <source>
        <dbReference type="ARBA" id="ARBA00023084"/>
    </source>
</evidence>
<feature type="disulfide bond" evidence="21">
    <location>
        <begin position="509"/>
        <end position="586"/>
    </location>
</feature>
<evidence type="ECO:0000256" key="3">
    <source>
        <dbReference type="ARBA" id="ARBA00012184"/>
    </source>
</evidence>
<keyword evidence="6" id="KW-0597">Phosphoprotein</keyword>
<comment type="subunit">
    <text evidence="19">Interacts with CSPG4 and AMOT. Interacts (via the Kringle domains) with HRG; the interaction tethers PLG to the cell surface and enhances its activation. Interacts (via Kringle 4 domain) with ADA; the interaction stimulates PLG activation when in complex with DPP4. Angiostatin: Interacts with ATP5F1A; the interaction inhibits most of the angiogenic effects of angiostatin.</text>
</comment>
<dbReference type="FunFam" id="2.40.20.10:FF:000014">
    <property type="entry name" value="Plasminogen"/>
    <property type="match status" value="1"/>
</dbReference>
<feature type="compositionally biased region" description="Basic and acidic residues" evidence="23">
    <location>
        <begin position="97"/>
        <end position="106"/>
    </location>
</feature>
<dbReference type="InterPro" id="IPR009003">
    <property type="entry name" value="Peptidase_S1_PA"/>
</dbReference>
<organism evidence="27 28">
    <name type="scientific">Monodon monoceros</name>
    <name type="common">Narwhal</name>
    <name type="synonym">Ceratodon monodon</name>
    <dbReference type="NCBI Taxonomy" id="40151"/>
    <lineage>
        <taxon>Eukaryota</taxon>
        <taxon>Metazoa</taxon>
        <taxon>Chordata</taxon>
        <taxon>Craniata</taxon>
        <taxon>Vertebrata</taxon>
        <taxon>Euteleostomi</taxon>
        <taxon>Mammalia</taxon>
        <taxon>Eutheria</taxon>
        <taxon>Laurasiatheria</taxon>
        <taxon>Artiodactyla</taxon>
        <taxon>Whippomorpha</taxon>
        <taxon>Cetacea</taxon>
        <taxon>Odontoceti</taxon>
        <taxon>Monodontidae</taxon>
        <taxon>Monodon</taxon>
    </lineage>
</organism>
<evidence type="ECO:0000256" key="21">
    <source>
        <dbReference type="PROSITE-ProRule" id="PRU00121"/>
    </source>
</evidence>
<dbReference type="InterPro" id="IPR018056">
    <property type="entry name" value="Kringle_CS"/>
</dbReference>
<evidence type="ECO:0000256" key="23">
    <source>
        <dbReference type="SAM" id="MobiDB-lite"/>
    </source>
</evidence>
<feature type="disulfide bond" evidence="21">
    <location>
        <begin position="284"/>
        <end position="361"/>
    </location>
</feature>
<keyword evidence="15" id="KW-0865">Zymogen</keyword>
<accession>A0A4U1FJE6</accession>
<evidence type="ECO:0000256" key="7">
    <source>
        <dbReference type="ARBA" id="ARBA00022572"/>
    </source>
</evidence>
<dbReference type="Pfam" id="PF00024">
    <property type="entry name" value="PAN_1"/>
    <property type="match status" value="1"/>
</dbReference>